<keyword evidence="1" id="KW-0732">Signal</keyword>
<evidence type="ECO:0000313" key="2">
    <source>
        <dbReference type="EMBL" id="CAI5444102.1"/>
    </source>
</evidence>
<dbReference type="EMBL" id="CANHGI010000003">
    <property type="protein sequence ID" value="CAI5444102.1"/>
    <property type="molecule type" value="Genomic_DNA"/>
</dbReference>
<comment type="caution">
    <text evidence="2">The sequence shown here is derived from an EMBL/GenBank/DDBJ whole genome shotgun (WGS) entry which is preliminary data.</text>
</comment>
<reference evidence="2" key="1">
    <citation type="submission" date="2022-11" db="EMBL/GenBank/DDBJ databases">
        <authorList>
            <person name="Kikuchi T."/>
        </authorList>
    </citation>
    <scope>NUCLEOTIDE SEQUENCE</scope>
    <source>
        <strain evidence="2">PS1010</strain>
    </source>
</reference>
<protein>
    <recommendedName>
        <fullName evidence="4">Domain of unknown function WSN domain-containing protein</fullName>
    </recommendedName>
</protein>
<proteinExistence type="predicted"/>
<evidence type="ECO:0008006" key="4">
    <source>
        <dbReference type="Google" id="ProtNLM"/>
    </source>
</evidence>
<feature type="chain" id="PRO_5040145964" description="Domain of unknown function WSN domain-containing protein" evidence="1">
    <location>
        <begin position="21"/>
        <end position="575"/>
    </location>
</feature>
<gene>
    <name evidence="2" type="ORF">CAMP_LOCUS6739</name>
</gene>
<feature type="signal peptide" evidence="1">
    <location>
        <begin position="1"/>
        <end position="20"/>
    </location>
</feature>
<accession>A0A9P1IJ06</accession>
<name>A0A9P1IJ06_9PELO</name>
<dbReference type="OrthoDB" id="5875034at2759"/>
<organism evidence="2 3">
    <name type="scientific">Caenorhabditis angaria</name>
    <dbReference type="NCBI Taxonomy" id="860376"/>
    <lineage>
        <taxon>Eukaryota</taxon>
        <taxon>Metazoa</taxon>
        <taxon>Ecdysozoa</taxon>
        <taxon>Nematoda</taxon>
        <taxon>Chromadorea</taxon>
        <taxon>Rhabditida</taxon>
        <taxon>Rhabditina</taxon>
        <taxon>Rhabditomorpha</taxon>
        <taxon>Rhabditoidea</taxon>
        <taxon>Rhabditidae</taxon>
        <taxon>Peloderinae</taxon>
        <taxon>Caenorhabditis</taxon>
    </lineage>
</organism>
<evidence type="ECO:0000256" key="1">
    <source>
        <dbReference type="SAM" id="SignalP"/>
    </source>
</evidence>
<dbReference type="Proteomes" id="UP001152747">
    <property type="component" value="Unassembled WGS sequence"/>
</dbReference>
<evidence type="ECO:0000313" key="3">
    <source>
        <dbReference type="Proteomes" id="UP001152747"/>
    </source>
</evidence>
<dbReference type="AlphaFoldDB" id="A0A9P1IJ06"/>
<sequence length="575" mass="67237">MLLLLPIFLWLQCIVLFSTCSTISNDKEKIVNAAVEAFRAVGKDWEMDLLTLKELGPKTDLLMKNVVPIGAMVVEMAKRPTWRNYEANYEALLNFQNQTEGIRENMQDKIDFSTMMLGDTIPRPNYYKKVRDPIASMKLLSEKYLNPEIVNRIDFINDYKKACTTGERAPESILMYLRYRLIESCGIAITQREAHEISDIRKSLWKITLRLQFDRNHQDLTTEEYILPAEFMDIYKKIDKSILNEDLDVYDRHFKNHQEALEAVFDELRDRASIEKLENYETPCLLRSFINIRNFDYIAVEGFVMELKNQLIDAFIAASCANVSHYEDDESINKYAQKMSDLVTEISSFTSKWLNDSLISAWPSAHNEILNEEILRYAKKRTGYNNDNDMMRFVSTERLSRTGIPGYLYEIIIVRAVDENYELMFERTGDHCSLTMGTSGFDTIIARVFDDPAKKPTPLSITEDGVIRLVGLVKYAEKLNITIQSEMNSLYNAENLPLIAETLKNKIGKRFITQQDFHCWAIVREWSYFPCPTIDYYSKSYQYDDRWNSTTTFSYSKKGPLQHQYCQEFRFFFFM</sequence>
<keyword evidence="3" id="KW-1185">Reference proteome</keyword>